<sequence length="222" mass="25074">MRKVIMWVFGYGSLIWKADFPYEKILVGHIKGYVRRFYQKSTDHRGTPSKPGRVVTLLSSDNPNDEVWGVAYKISSQNIDKVVTHLDYREKGGYERKSVLFYPSYSIKDIGSLSSVNNTSQSDFQDEKSLTTVSKNTPFYITIYIGGEDNPNYAGVEDICTIAKHILVCHGPSGANTEYLYKLASAMRVIAPGKSDEHLYTLETTVKTLEQNVNVKIKLDKN</sequence>
<protein>
    <recommendedName>
        <fullName evidence="2">glutathione-specific gamma-glutamylcyclotransferase</fullName>
        <ecNumber evidence="2">4.3.2.7</ecNumber>
    </recommendedName>
    <alternativeName>
        <fullName evidence="4">Cation transport regulator-like protein 2</fullName>
    </alternativeName>
</protein>
<dbReference type="PANTHER" id="PTHR12192:SF2">
    <property type="entry name" value="GLUTATHIONE-SPECIFIC GAMMA-GLUTAMYLCYCLOTRANSFERASE 2"/>
    <property type="match status" value="1"/>
</dbReference>
<keyword evidence="8" id="KW-1185">Reference proteome</keyword>
<dbReference type="Proteomes" id="UP000053825">
    <property type="component" value="Unassembled WGS sequence"/>
</dbReference>
<dbReference type="CDD" id="cd06661">
    <property type="entry name" value="GGCT_like"/>
    <property type="match status" value="1"/>
</dbReference>
<comment type="similarity">
    <text evidence="1">Belongs to the gamma-glutamylcyclotransferase family. ChaC subfamily.</text>
</comment>
<keyword evidence="3" id="KW-0456">Lyase</keyword>
<dbReference type="GO" id="GO:0005737">
    <property type="term" value="C:cytoplasm"/>
    <property type="evidence" value="ECO:0007669"/>
    <property type="project" value="TreeGrafter"/>
</dbReference>
<comment type="function">
    <text evidence="5">Catalyzes the cleavage of glutathione into 5-oxo-L-proline and a Cys-Gly dipeptide. Acts specifically on glutathione, but not on other gamma-glutamyl peptides.</text>
</comment>
<evidence type="ECO:0000256" key="4">
    <source>
        <dbReference type="ARBA" id="ARBA00043195"/>
    </source>
</evidence>
<dbReference type="Pfam" id="PF04752">
    <property type="entry name" value="ChaC"/>
    <property type="match status" value="1"/>
</dbReference>
<evidence type="ECO:0000256" key="1">
    <source>
        <dbReference type="ARBA" id="ARBA00009662"/>
    </source>
</evidence>
<dbReference type="SUPFAM" id="SSF110857">
    <property type="entry name" value="Gamma-glutamyl cyclotransferase-like"/>
    <property type="match status" value="1"/>
</dbReference>
<accession>A0A0L7RDH0</accession>
<evidence type="ECO:0000256" key="3">
    <source>
        <dbReference type="ARBA" id="ARBA00023239"/>
    </source>
</evidence>
<dbReference type="EMBL" id="KQ414614">
    <property type="protein sequence ID" value="KOC68854.1"/>
    <property type="molecule type" value="Genomic_DNA"/>
</dbReference>
<organism evidence="7 8">
    <name type="scientific">Habropoda laboriosa</name>
    <dbReference type="NCBI Taxonomy" id="597456"/>
    <lineage>
        <taxon>Eukaryota</taxon>
        <taxon>Metazoa</taxon>
        <taxon>Ecdysozoa</taxon>
        <taxon>Arthropoda</taxon>
        <taxon>Hexapoda</taxon>
        <taxon>Insecta</taxon>
        <taxon>Pterygota</taxon>
        <taxon>Neoptera</taxon>
        <taxon>Endopterygota</taxon>
        <taxon>Hymenoptera</taxon>
        <taxon>Apocrita</taxon>
        <taxon>Aculeata</taxon>
        <taxon>Apoidea</taxon>
        <taxon>Anthophila</taxon>
        <taxon>Apidae</taxon>
        <taxon>Habropoda</taxon>
    </lineage>
</organism>
<dbReference type="PANTHER" id="PTHR12192">
    <property type="entry name" value="CATION TRANSPORT PROTEIN CHAC-RELATED"/>
    <property type="match status" value="1"/>
</dbReference>
<comment type="catalytic activity">
    <reaction evidence="6">
        <text>glutathione = L-cysteinylglycine + 5-oxo-L-proline</text>
        <dbReference type="Rhea" id="RHEA:47724"/>
        <dbReference type="ChEBI" id="CHEBI:57925"/>
        <dbReference type="ChEBI" id="CHEBI:58402"/>
        <dbReference type="ChEBI" id="CHEBI:61694"/>
        <dbReference type="EC" id="4.3.2.7"/>
    </reaction>
</comment>
<evidence type="ECO:0000256" key="2">
    <source>
        <dbReference type="ARBA" id="ARBA00012344"/>
    </source>
</evidence>
<dbReference type="OrthoDB" id="1933483at2759"/>
<dbReference type="EC" id="4.3.2.7" evidence="2"/>
<dbReference type="InterPro" id="IPR013024">
    <property type="entry name" value="GGCT-like"/>
</dbReference>
<dbReference type="InterPro" id="IPR036568">
    <property type="entry name" value="GGCT-like_sf"/>
</dbReference>
<evidence type="ECO:0000256" key="6">
    <source>
        <dbReference type="ARBA" id="ARBA00048073"/>
    </source>
</evidence>
<evidence type="ECO:0000313" key="8">
    <source>
        <dbReference type="Proteomes" id="UP000053825"/>
    </source>
</evidence>
<dbReference type="STRING" id="597456.A0A0L7RDH0"/>
<dbReference type="GO" id="GO:0006751">
    <property type="term" value="P:glutathione catabolic process"/>
    <property type="evidence" value="ECO:0007669"/>
    <property type="project" value="InterPro"/>
</dbReference>
<proteinExistence type="inferred from homology"/>
<dbReference type="AlphaFoldDB" id="A0A0L7RDH0"/>
<evidence type="ECO:0000256" key="5">
    <source>
        <dbReference type="ARBA" id="ARBA00045227"/>
    </source>
</evidence>
<dbReference type="GO" id="GO:0061928">
    <property type="term" value="F:glutathione specific gamma-glutamylcyclotransferase activity"/>
    <property type="evidence" value="ECO:0007669"/>
    <property type="project" value="UniProtKB-EC"/>
</dbReference>
<evidence type="ECO:0000313" key="7">
    <source>
        <dbReference type="EMBL" id="KOC68854.1"/>
    </source>
</evidence>
<dbReference type="InterPro" id="IPR006840">
    <property type="entry name" value="ChaC"/>
</dbReference>
<name>A0A0L7RDH0_9HYME</name>
<dbReference type="Gene3D" id="3.10.490.10">
    <property type="entry name" value="Gamma-glutamyl cyclotransferase-like"/>
    <property type="match status" value="1"/>
</dbReference>
<reference evidence="7 8" key="1">
    <citation type="submission" date="2015-07" db="EMBL/GenBank/DDBJ databases">
        <title>The genome of Habropoda laboriosa.</title>
        <authorList>
            <person name="Pan H."/>
            <person name="Kapheim K."/>
        </authorList>
    </citation>
    <scope>NUCLEOTIDE SEQUENCE [LARGE SCALE GENOMIC DNA]</scope>
    <source>
        <strain evidence="7">0110345459</strain>
    </source>
</reference>
<gene>
    <name evidence="7" type="ORF">WH47_10842</name>
</gene>